<feature type="compositionally biased region" description="Low complexity" evidence="1">
    <location>
        <begin position="187"/>
        <end position="202"/>
    </location>
</feature>
<feature type="compositionally biased region" description="Basic and acidic residues" evidence="1">
    <location>
        <begin position="65"/>
        <end position="76"/>
    </location>
</feature>
<feature type="compositionally biased region" description="Basic and acidic residues" evidence="1">
    <location>
        <begin position="1"/>
        <end position="10"/>
    </location>
</feature>
<evidence type="ECO:0000256" key="1">
    <source>
        <dbReference type="SAM" id="MobiDB-lite"/>
    </source>
</evidence>
<dbReference type="AlphaFoldDB" id="A0A341AAQ6"/>
<gene>
    <name evidence="3" type="primary">LOC112390895</name>
</gene>
<organism evidence="2 3">
    <name type="scientific">Neophocaena asiaeorientalis asiaeorientalis</name>
    <name type="common">Yangtze finless porpoise</name>
    <name type="synonym">Neophocaena phocaenoides subsp. asiaeorientalis</name>
    <dbReference type="NCBI Taxonomy" id="1706337"/>
    <lineage>
        <taxon>Eukaryota</taxon>
        <taxon>Metazoa</taxon>
        <taxon>Chordata</taxon>
        <taxon>Craniata</taxon>
        <taxon>Vertebrata</taxon>
        <taxon>Euteleostomi</taxon>
        <taxon>Mammalia</taxon>
        <taxon>Eutheria</taxon>
        <taxon>Laurasiatheria</taxon>
        <taxon>Artiodactyla</taxon>
        <taxon>Whippomorpha</taxon>
        <taxon>Cetacea</taxon>
        <taxon>Odontoceti</taxon>
        <taxon>Phocoenidae</taxon>
        <taxon>Neophocaena</taxon>
    </lineage>
</organism>
<feature type="region of interest" description="Disordered" evidence="1">
    <location>
        <begin position="137"/>
        <end position="159"/>
    </location>
</feature>
<keyword evidence="2" id="KW-1185">Reference proteome</keyword>
<dbReference type="Proteomes" id="UP000252040">
    <property type="component" value="Unplaced"/>
</dbReference>
<sequence length="285" mass="29816">MNGEVARPKAGDLWAPVPSESQHGLQEPLSRSRALPTCPRAATTQPGQRPPSPAGEAPAHFSQELQERRLGKEVRCRRAPEPALALGPEARAGGASGPEGLHLPAFLPLPLRPSHRRAPAWGLLYCEFHSWRPQIAITGTPGQSSGLQQSGPENPEEMRFGTKLGYVGGGMRRAREGAGKTQRPARRAPAARSRGGAPAVGAPHVSALPLQAQPPLPHVGGSPPALPSGFAQIPPVIILGAFLNCPGDPESTWQAAPGVPSVHCPGLPGELLCHLLERPEASSLA</sequence>
<evidence type="ECO:0000313" key="3">
    <source>
        <dbReference type="RefSeq" id="XP_024587746.1"/>
    </source>
</evidence>
<feature type="compositionally biased region" description="Polar residues" evidence="1">
    <location>
        <begin position="140"/>
        <end position="152"/>
    </location>
</feature>
<accession>A0A341AAQ6</accession>
<dbReference type="KEGG" id="nasi:112390895"/>
<evidence type="ECO:0000313" key="2">
    <source>
        <dbReference type="Proteomes" id="UP000252040"/>
    </source>
</evidence>
<proteinExistence type="predicted"/>
<feature type="region of interest" description="Disordered" evidence="1">
    <location>
        <begin position="1"/>
        <end position="76"/>
    </location>
</feature>
<dbReference type="RefSeq" id="XP_024587746.1">
    <property type="nucleotide sequence ID" value="XM_024731978.1"/>
</dbReference>
<dbReference type="InParanoid" id="A0A341AAQ6"/>
<dbReference type="GeneID" id="112390895"/>
<protein>
    <submittedName>
        <fullName evidence="3">Uncharacterized protein LOC112390895</fullName>
    </submittedName>
</protein>
<reference evidence="3" key="1">
    <citation type="submission" date="2025-08" db="UniProtKB">
        <authorList>
            <consortium name="RefSeq"/>
        </authorList>
    </citation>
    <scope>IDENTIFICATION</scope>
    <source>
        <tissue evidence="3">Meat</tissue>
    </source>
</reference>
<feature type="region of interest" description="Disordered" evidence="1">
    <location>
        <begin position="173"/>
        <end position="202"/>
    </location>
</feature>
<name>A0A341AAQ6_NEOAA</name>